<feature type="domain" description="Metallo-beta-lactamase" evidence="1">
    <location>
        <begin position="87"/>
        <end position="280"/>
    </location>
</feature>
<evidence type="ECO:0000313" key="2">
    <source>
        <dbReference type="EMBL" id="KTD56567.1"/>
    </source>
</evidence>
<name>A0A0W0YIA4_9GAMM</name>
<dbReference type="EMBL" id="LNYU01000081">
    <property type="protein sequence ID" value="KTD56567.1"/>
    <property type="molecule type" value="Genomic_DNA"/>
</dbReference>
<dbReference type="Proteomes" id="UP000054703">
    <property type="component" value="Unassembled WGS sequence"/>
</dbReference>
<proteinExistence type="predicted"/>
<dbReference type="RefSeq" id="WP_058514776.1">
    <property type="nucleotide sequence ID" value="NZ_CAAAIH010000019.1"/>
</dbReference>
<comment type="caution">
    <text evidence="2">The sequence shown here is derived from an EMBL/GenBank/DDBJ whole genome shotgun (WGS) entry which is preliminary data.</text>
</comment>
<dbReference type="GO" id="GO:0005737">
    <property type="term" value="C:cytoplasm"/>
    <property type="evidence" value="ECO:0007669"/>
    <property type="project" value="TreeGrafter"/>
</dbReference>
<dbReference type="PATRIC" id="fig|45074.5.peg.2935"/>
<dbReference type="Pfam" id="PF12706">
    <property type="entry name" value="Lactamase_B_2"/>
    <property type="match status" value="1"/>
</dbReference>
<evidence type="ECO:0000313" key="3">
    <source>
        <dbReference type="Proteomes" id="UP000054703"/>
    </source>
</evidence>
<evidence type="ECO:0000259" key="1">
    <source>
        <dbReference type="Pfam" id="PF12706"/>
    </source>
</evidence>
<dbReference type="PANTHER" id="PTHR15032:SF4">
    <property type="entry name" value="N-ACYL-PHOSPHATIDYLETHANOLAMINE-HYDROLYZING PHOSPHOLIPASE D"/>
    <property type="match status" value="1"/>
</dbReference>
<protein>
    <submittedName>
        <fullName evidence="2">Outer membrane protein RomA</fullName>
    </submittedName>
</protein>
<keyword evidence="3" id="KW-1185">Reference proteome</keyword>
<dbReference type="AlphaFoldDB" id="A0A0W0YIA4"/>
<sequence length="334" mass="38685">MSKHKIPPAYPISNHYNGTHFFNPGIRVKKRMKDVFQMLKERKDKNAWPDFIENKATPVLAPKHTTDRAYITYVNHASHLIQLQNINVLTDPIFSTRAGPFSLLGPKRVRKPGIALKELPHIDIVLISHNHYDHMDLPSLKKLERRFNPLFIVPLGNQKYLKVKKIIELDWWQTHLFHPEQTITLVPAQHWSKRTLNDTNTALWGGFWIQFGTIKIYFSGDSGYGDHFKLIYEKLGAPNISILPIGAYEPRWFMKEQHMNPKEAVLASIDLNSQFSLANHHQTFRLSLEHIDDPFIDLQHSILTHGLKEKAFIAPETGETVIFCESNQTLTRSY</sequence>
<dbReference type="InterPro" id="IPR024884">
    <property type="entry name" value="NAPE-PLD"/>
</dbReference>
<dbReference type="PIRSF" id="PIRSF038896">
    <property type="entry name" value="NAPE-PLD"/>
    <property type="match status" value="1"/>
</dbReference>
<dbReference type="PANTHER" id="PTHR15032">
    <property type="entry name" value="N-ACYL-PHOSPHATIDYLETHANOLAMINE-HYDROLYZING PHOSPHOLIPASE D"/>
    <property type="match status" value="1"/>
</dbReference>
<dbReference type="STRING" id="45074.Lsan_2727"/>
<dbReference type="SUPFAM" id="SSF56281">
    <property type="entry name" value="Metallo-hydrolase/oxidoreductase"/>
    <property type="match status" value="1"/>
</dbReference>
<dbReference type="GO" id="GO:0070290">
    <property type="term" value="F:N-acylphosphatidylethanolamine-specific phospholipase D activity"/>
    <property type="evidence" value="ECO:0007669"/>
    <property type="project" value="InterPro"/>
</dbReference>
<gene>
    <name evidence="2" type="ORF">Lsan_2727</name>
</gene>
<dbReference type="Gene3D" id="3.60.15.10">
    <property type="entry name" value="Ribonuclease Z/Hydroxyacylglutathione hydrolase-like"/>
    <property type="match status" value="1"/>
</dbReference>
<accession>A0A0W0YIA4</accession>
<dbReference type="OrthoDB" id="9805728at2"/>
<reference evidence="2 3" key="1">
    <citation type="submission" date="2015-11" db="EMBL/GenBank/DDBJ databases">
        <title>Genomic analysis of 38 Legionella species identifies large and diverse effector repertoires.</title>
        <authorList>
            <person name="Burstein D."/>
            <person name="Amaro F."/>
            <person name="Zusman T."/>
            <person name="Lifshitz Z."/>
            <person name="Cohen O."/>
            <person name="Gilbert J.A."/>
            <person name="Pupko T."/>
            <person name="Shuman H.A."/>
            <person name="Segal G."/>
        </authorList>
    </citation>
    <scope>NUCLEOTIDE SEQUENCE [LARGE SCALE GENOMIC DNA]</scope>
    <source>
        <strain evidence="2 3">SC-63-C7</strain>
    </source>
</reference>
<dbReference type="InterPro" id="IPR036866">
    <property type="entry name" value="RibonucZ/Hydroxyglut_hydro"/>
</dbReference>
<organism evidence="2 3">
    <name type="scientific">Legionella santicrucis</name>
    <dbReference type="NCBI Taxonomy" id="45074"/>
    <lineage>
        <taxon>Bacteria</taxon>
        <taxon>Pseudomonadati</taxon>
        <taxon>Pseudomonadota</taxon>
        <taxon>Gammaproteobacteria</taxon>
        <taxon>Legionellales</taxon>
        <taxon>Legionellaceae</taxon>
        <taxon>Legionella</taxon>
    </lineage>
</organism>
<dbReference type="GO" id="GO:0008270">
    <property type="term" value="F:zinc ion binding"/>
    <property type="evidence" value="ECO:0007669"/>
    <property type="project" value="InterPro"/>
</dbReference>
<dbReference type="InterPro" id="IPR001279">
    <property type="entry name" value="Metallo-B-lactamas"/>
</dbReference>